<dbReference type="PROSITE" id="PS50113">
    <property type="entry name" value="PAC"/>
    <property type="match status" value="2"/>
</dbReference>
<feature type="domain" description="PAC" evidence="4">
    <location>
        <begin position="421"/>
        <end position="473"/>
    </location>
</feature>
<accession>A0A9X0WKQ3</accession>
<comment type="cofactor">
    <cofactor evidence="1">
        <name>Mg(2+)</name>
        <dbReference type="ChEBI" id="CHEBI:18420"/>
    </cofactor>
</comment>
<dbReference type="InterPro" id="IPR043128">
    <property type="entry name" value="Rev_trsase/Diguanyl_cyclase"/>
</dbReference>
<dbReference type="CDD" id="cd00130">
    <property type="entry name" value="PAS"/>
    <property type="match status" value="2"/>
</dbReference>
<dbReference type="Pfam" id="PF00990">
    <property type="entry name" value="GGDEF"/>
    <property type="match status" value="1"/>
</dbReference>
<dbReference type="SUPFAM" id="SSF55785">
    <property type="entry name" value="PYP-like sensor domain (PAS domain)"/>
    <property type="match status" value="2"/>
</dbReference>
<dbReference type="InterPro" id="IPR013767">
    <property type="entry name" value="PAS_fold"/>
</dbReference>
<dbReference type="PROSITE" id="PS50887">
    <property type="entry name" value="GGDEF"/>
    <property type="match status" value="1"/>
</dbReference>
<reference evidence="7 8" key="1">
    <citation type="journal article" date="2020" name="Microorganisms">
        <title>Osmotic Adaptation and Compatible Solute Biosynthesis of Phototrophic Bacteria as Revealed from Genome Analyses.</title>
        <authorList>
            <person name="Imhoff J.F."/>
            <person name="Rahn T."/>
            <person name="Kunzel S."/>
            <person name="Keller A."/>
            <person name="Neulinger S.C."/>
        </authorList>
    </citation>
    <scope>NUCLEOTIDE SEQUENCE [LARGE SCALE GENOMIC DNA]</scope>
    <source>
        <strain evidence="7 8">DSM 21303</strain>
    </source>
</reference>
<dbReference type="FunFam" id="3.30.70.270:FF:000001">
    <property type="entry name" value="Diguanylate cyclase domain protein"/>
    <property type="match status" value="1"/>
</dbReference>
<keyword evidence="2" id="KW-0812">Transmembrane</keyword>
<comment type="caution">
    <text evidence="7">The sequence shown here is derived from an EMBL/GenBank/DDBJ whole genome shotgun (WGS) entry which is preliminary data.</text>
</comment>
<dbReference type="RefSeq" id="WP_200388735.1">
    <property type="nucleotide sequence ID" value="NZ_NRSD01000017.1"/>
</dbReference>
<keyword evidence="2" id="KW-0472">Membrane</keyword>
<evidence type="ECO:0000256" key="1">
    <source>
        <dbReference type="ARBA" id="ARBA00001946"/>
    </source>
</evidence>
<dbReference type="InterPro" id="IPR052155">
    <property type="entry name" value="Biofilm_reg_signaling"/>
</dbReference>
<feature type="domain" description="PAC" evidence="4">
    <location>
        <begin position="543"/>
        <end position="595"/>
    </location>
</feature>
<dbReference type="InterPro" id="IPR035965">
    <property type="entry name" value="PAS-like_dom_sf"/>
</dbReference>
<dbReference type="SUPFAM" id="SSF141868">
    <property type="entry name" value="EAL domain-like"/>
    <property type="match status" value="1"/>
</dbReference>
<dbReference type="PANTHER" id="PTHR44757">
    <property type="entry name" value="DIGUANYLATE CYCLASE DGCP"/>
    <property type="match status" value="1"/>
</dbReference>
<evidence type="ECO:0000259" key="4">
    <source>
        <dbReference type="PROSITE" id="PS50113"/>
    </source>
</evidence>
<feature type="domain" description="PAS" evidence="3">
    <location>
        <begin position="470"/>
        <end position="516"/>
    </location>
</feature>
<evidence type="ECO:0000259" key="6">
    <source>
        <dbReference type="PROSITE" id="PS50887"/>
    </source>
</evidence>
<dbReference type="EMBL" id="NRSD01000017">
    <property type="protein sequence ID" value="MBK1645922.1"/>
    <property type="molecule type" value="Genomic_DNA"/>
</dbReference>
<dbReference type="Pfam" id="PF08447">
    <property type="entry name" value="PAS_3"/>
    <property type="match status" value="1"/>
</dbReference>
<evidence type="ECO:0000259" key="3">
    <source>
        <dbReference type="PROSITE" id="PS50112"/>
    </source>
</evidence>
<dbReference type="InterPro" id="IPR029787">
    <property type="entry name" value="Nucleotide_cyclase"/>
</dbReference>
<dbReference type="PANTHER" id="PTHR44757:SF2">
    <property type="entry name" value="BIOFILM ARCHITECTURE MAINTENANCE PROTEIN MBAA"/>
    <property type="match status" value="1"/>
</dbReference>
<sequence length="1037" mass="115448">MKPRHTGRHLAFGFLIVSVLPLAGLSWFNLLSFEHALTRIVLQSITRIGDKKADQIDVYINERLADAESLARQEGIRTNLEDLISAHQTGTHPLDPEVVAGLRTRFGGLGESKHYHDILLIDPAGNVLFSLREESDLGTNLMTGPYRDSMLAIGFDKAMAFLQTDLTPFAPYAPSGEETAAFVVAPLFLERRPIGAIALQVNLAALMPVVADRTGLGLTGETVMAMREAEQTRYTIELERLPGAAFTRLVPFEQTAQPMRAALSGQHGSGIVADYSGVTVAADWRYLPALQWGMVVKIDVEEALAPLYQAQRTTLLTFVVLALLAALAADFLGRRFVRAESALEQSLTRLREAQRIARLGHWSLDLRANRLDWSEEVFQIFEIDPRRFAASYQAFLEAVHPDDRARVDQAYRDSLASGQPYSIQHRLRCDDGRIKYLQEHGQSDYAPDGTPLRSYGTVQDISELHRAMETLQLYANMFEHSGEAILVTDADQRIVAINPAFTRQTGYTLAEIQGQTPSMLSSERTAPTTYQALWEALDESGYWQGELWDHDRDGNETPKWAAISTIRNRDGDITHYIASFTDISERKAAEQRIEHLAHHDSLTGLFNRYNLQIRLSQAIMSAHQDGHHLAVLLIDLDHFKVINDTLGHQVGDLLLIEVAKRLRAAVRESDIVARQGGDEFVVVLTGLHFPNEASPLASKILTLLATSYEINGQRLHSSPSIGISVYPGDGADAGVLMRNADAAMYHAKELGRHNAQFFTEELNVAAAERLRLECELRIAIDEHQFELHYQPQIKPHQAPNSPPEAMEALIRWRHPERGLIPPIHFIPIAEQTGLIQIIGQWVIEEACQCFARWKAHGVGPKRMAVNLSASQLSDPTLVEKVAEILHRHGLGEDELELEITESTAMDRPELAIVKLQSLRDLGVSLAIDDFGTGYSSLAYLKRLPIMVLKLDREFVRDIEFDDNDAAISVATIALAHILGLRVVAEGIETEGQSRFLREHGCDLLQGYFIGKPASEAFWTATWSGQAPEPRHAARPEG</sequence>
<feature type="domain" description="GGDEF" evidence="6">
    <location>
        <begin position="627"/>
        <end position="760"/>
    </location>
</feature>
<dbReference type="InterPro" id="IPR000700">
    <property type="entry name" value="PAS-assoc_C"/>
</dbReference>
<keyword evidence="2" id="KW-1133">Transmembrane helix</keyword>
<keyword evidence="8" id="KW-1185">Reference proteome</keyword>
<evidence type="ECO:0000259" key="5">
    <source>
        <dbReference type="PROSITE" id="PS50883"/>
    </source>
</evidence>
<dbReference type="Gene3D" id="3.20.20.450">
    <property type="entry name" value="EAL domain"/>
    <property type="match status" value="1"/>
</dbReference>
<feature type="domain" description="EAL" evidence="5">
    <location>
        <begin position="769"/>
        <end position="1026"/>
    </location>
</feature>
<evidence type="ECO:0000256" key="2">
    <source>
        <dbReference type="SAM" id="Phobius"/>
    </source>
</evidence>
<dbReference type="SMART" id="SM00086">
    <property type="entry name" value="PAC"/>
    <property type="match status" value="2"/>
</dbReference>
<evidence type="ECO:0000313" key="8">
    <source>
        <dbReference type="Proteomes" id="UP001138802"/>
    </source>
</evidence>
<dbReference type="InterPro" id="IPR001633">
    <property type="entry name" value="EAL_dom"/>
</dbReference>
<name>A0A9X0WKQ3_9GAMM</name>
<proteinExistence type="predicted"/>
<dbReference type="Proteomes" id="UP001138802">
    <property type="component" value="Unassembled WGS sequence"/>
</dbReference>
<dbReference type="InterPro" id="IPR000160">
    <property type="entry name" value="GGDEF_dom"/>
</dbReference>
<dbReference type="Gene3D" id="3.30.450.20">
    <property type="entry name" value="PAS domain"/>
    <property type="match status" value="2"/>
</dbReference>
<dbReference type="Pfam" id="PF00989">
    <property type="entry name" value="PAS"/>
    <property type="match status" value="1"/>
</dbReference>
<gene>
    <name evidence="7" type="ORF">CKO25_14950</name>
</gene>
<dbReference type="CDD" id="cd01948">
    <property type="entry name" value="EAL"/>
    <property type="match status" value="1"/>
</dbReference>
<dbReference type="CDD" id="cd01949">
    <property type="entry name" value="GGDEF"/>
    <property type="match status" value="1"/>
</dbReference>
<dbReference type="SMART" id="SM00091">
    <property type="entry name" value="PAS"/>
    <property type="match status" value="2"/>
</dbReference>
<protein>
    <submittedName>
        <fullName evidence="7">Diguanylate cyclase</fullName>
    </submittedName>
</protein>
<feature type="transmembrane region" description="Helical" evidence="2">
    <location>
        <begin position="12"/>
        <end position="30"/>
    </location>
</feature>
<dbReference type="InterPro" id="IPR001610">
    <property type="entry name" value="PAC"/>
</dbReference>
<dbReference type="SMART" id="SM00052">
    <property type="entry name" value="EAL"/>
    <property type="match status" value="1"/>
</dbReference>
<dbReference type="NCBIfam" id="TIGR00229">
    <property type="entry name" value="sensory_box"/>
    <property type="match status" value="2"/>
</dbReference>
<evidence type="ECO:0000313" key="7">
    <source>
        <dbReference type="EMBL" id="MBK1645922.1"/>
    </source>
</evidence>
<dbReference type="InterPro" id="IPR013655">
    <property type="entry name" value="PAS_fold_3"/>
</dbReference>
<dbReference type="Gene3D" id="3.30.70.270">
    <property type="match status" value="1"/>
</dbReference>
<dbReference type="PROSITE" id="PS50112">
    <property type="entry name" value="PAS"/>
    <property type="match status" value="1"/>
</dbReference>
<dbReference type="InterPro" id="IPR035919">
    <property type="entry name" value="EAL_sf"/>
</dbReference>
<dbReference type="GO" id="GO:0003824">
    <property type="term" value="F:catalytic activity"/>
    <property type="evidence" value="ECO:0007669"/>
    <property type="project" value="UniProtKB-ARBA"/>
</dbReference>
<dbReference type="SMART" id="SM00267">
    <property type="entry name" value="GGDEF"/>
    <property type="match status" value="1"/>
</dbReference>
<organism evidence="7 8">
    <name type="scientific">Thiocapsa imhoffii</name>
    <dbReference type="NCBI Taxonomy" id="382777"/>
    <lineage>
        <taxon>Bacteria</taxon>
        <taxon>Pseudomonadati</taxon>
        <taxon>Pseudomonadota</taxon>
        <taxon>Gammaproteobacteria</taxon>
        <taxon>Chromatiales</taxon>
        <taxon>Chromatiaceae</taxon>
        <taxon>Thiocapsa</taxon>
    </lineage>
</organism>
<dbReference type="Gene3D" id="2.10.70.100">
    <property type="match status" value="1"/>
</dbReference>
<dbReference type="SUPFAM" id="SSF55073">
    <property type="entry name" value="Nucleotide cyclase"/>
    <property type="match status" value="1"/>
</dbReference>
<dbReference type="Pfam" id="PF00563">
    <property type="entry name" value="EAL"/>
    <property type="match status" value="1"/>
</dbReference>
<dbReference type="NCBIfam" id="TIGR00254">
    <property type="entry name" value="GGDEF"/>
    <property type="match status" value="1"/>
</dbReference>
<dbReference type="InterPro" id="IPR000014">
    <property type="entry name" value="PAS"/>
</dbReference>
<dbReference type="AlphaFoldDB" id="A0A9X0WKQ3"/>
<dbReference type="PROSITE" id="PS50883">
    <property type="entry name" value="EAL"/>
    <property type="match status" value="1"/>
</dbReference>